<dbReference type="Proteomes" id="UP000321947">
    <property type="component" value="Unassembled WGS sequence"/>
</dbReference>
<reference evidence="1 2" key="1">
    <citation type="submission" date="2019-08" db="EMBL/GenBank/DDBJ databases">
        <title>Draft genome sequences of two oriental melons (Cucumis melo L. var makuwa).</title>
        <authorList>
            <person name="Kwon S.-Y."/>
        </authorList>
    </citation>
    <scope>NUCLEOTIDE SEQUENCE [LARGE SCALE GENOMIC DNA]</scope>
    <source>
        <strain evidence="2">cv. Chang Bougi</strain>
        <tissue evidence="1">Leaf</tissue>
    </source>
</reference>
<organism evidence="1 2">
    <name type="scientific">Cucumis melo var. makuwa</name>
    <name type="common">Oriental melon</name>
    <dbReference type="NCBI Taxonomy" id="1194695"/>
    <lineage>
        <taxon>Eukaryota</taxon>
        <taxon>Viridiplantae</taxon>
        <taxon>Streptophyta</taxon>
        <taxon>Embryophyta</taxon>
        <taxon>Tracheophyta</taxon>
        <taxon>Spermatophyta</taxon>
        <taxon>Magnoliopsida</taxon>
        <taxon>eudicotyledons</taxon>
        <taxon>Gunneridae</taxon>
        <taxon>Pentapetalae</taxon>
        <taxon>rosids</taxon>
        <taxon>fabids</taxon>
        <taxon>Cucurbitales</taxon>
        <taxon>Cucurbitaceae</taxon>
        <taxon>Benincaseae</taxon>
        <taxon>Cucumis</taxon>
    </lineage>
</organism>
<name>A0A5D3DWP0_CUCMM</name>
<accession>A0A5D3DWP0</accession>
<sequence length="88" mass="9577">MPSLSIQSPPSSPSALHHSHTLAVISVCHPPLKALRPQPYRIFSLHQPIVAVFSLHHPSLAFDFRPPTSSLSIQSLPSFSEVIPSSAY</sequence>
<protein>
    <submittedName>
        <fullName evidence="1">Uncharacterized protein</fullName>
    </submittedName>
</protein>
<dbReference type="EMBL" id="SSTD01002592">
    <property type="protein sequence ID" value="TYK27660.1"/>
    <property type="molecule type" value="Genomic_DNA"/>
</dbReference>
<proteinExistence type="predicted"/>
<evidence type="ECO:0000313" key="2">
    <source>
        <dbReference type="Proteomes" id="UP000321947"/>
    </source>
</evidence>
<comment type="caution">
    <text evidence="1">The sequence shown here is derived from an EMBL/GenBank/DDBJ whole genome shotgun (WGS) entry which is preliminary data.</text>
</comment>
<dbReference type="AlphaFoldDB" id="A0A5D3DWP0"/>
<evidence type="ECO:0000313" key="1">
    <source>
        <dbReference type="EMBL" id="TYK27660.1"/>
    </source>
</evidence>
<gene>
    <name evidence="1" type="ORF">E5676_scaffold93G00220</name>
</gene>